<feature type="binding site" evidence="4">
    <location>
        <position position="130"/>
    </location>
    <ligand>
        <name>Zn(2+)</name>
        <dbReference type="ChEBI" id="CHEBI:29105"/>
    </ligand>
</feature>
<protein>
    <recommendedName>
        <fullName evidence="1">protein acetyllysine N-acetyltransferase</fullName>
        <ecNumber evidence="1">2.3.1.286</ecNumber>
    </recommendedName>
</protein>
<dbReference type="InterPro" id="IPR003000">
    <property type="entry name" value="Sirtuin"/>
</dbReference>
<comment type="caution">
    <text evidence="6">The sequence shown here is derived from an EMBL/GenBank/DDBJ whole genome shotgun (WGS) entry which is preliminary data.</text>
</comment>
<feature type="binding site" evidence="4">
    <location>
        <position position="133"/>
    </location>
    <ligand>
        <name>Zn(2+)</name>
        <dbReference type="ChEBI" id="CHEBI:29105"/>
    </ligand>
</feature>
<feature type="binding site" evidence="4">
    <location>
        <position position="153"/>
    </location>
    <ligand>
        <name>Zn(2+)</name>
        <dbReference type="ChEBI" id="CHEBI:29105"/>
    </ligand>
</feature>
<dbReference type="InterPro" id="IPR026590">
    <property type="entry name" value="Ssirtuin_cat_dom"/>
</dbReference>
<gene>
    <name evidence="6" type="ORF">HYY20_10010</name>
</gene>
<evidence type="ECO:0000259" key="5">
    <source>
        <dbReference type="PROSITE" id="PS50305"/>
    </source>
</evidence>
<dbReference type="Proteomes" id="UP000769766">
    <property type="component" value="Unassembled WGS sequence"/>
</dbReference>
<dbReference type="InterPro" id="IPR029035">
    <property type="entry name" value="DHS-like_NAD/FAD-binding_dom"/>
</dbReference>
<dbReference type="EC" id="2.3.1.286" evidence="1"/>
<feature type="domain" description="Deacetylase sirtuin-type" evidence="5">
    <location>
        <begin position="1"/>
        <end position="249"/>
    </location>
</feature>
<evidence type="ECO:0000256" key="1">
    <source>
        <dbReference type="ARBA" id="ARBA00012928"/>
    </source>
</evidence>
<proteinExistence type="predicted"/>
<accession>A0A932CQ33</accession>
<evidence type="ECO:0000256" key="3">
    <source>
        <dbReference type="ARBA" id="ARBA00023027"/>
    </source>
</evidence>
<sequence>MPNRELARRAAEEIIRKKRVVALTGAGISVESGIPSFRGHTNGLWTRYDPEDYADISAFHRNPAKVWTMLRELQDVIQGARPNAGHLGLAQLEEMGYLRAIITQNIDGLHQEAGSKEVIEFHGNNRWLVCLNCHRRYPHHTVSLETLPPKCTCQGVLKPDAVFFGEPIPLEALYRAREESFSCKVMLVIGTSAIVYPAAEMPHLAKRRGGTIIEINPEETPLTRSVSDYFLEGNAGEIIPGLVEEVARLSPPTP</sequence>
<dbReference type="GO" id="GO:0070403">
    <property type="term" value="F:NAD+ binding"/>
    <property type="evidence" value="ECO:0007669"/>
    <property type="project" value="InterPro"/>
</dbReference>
<dbReference type="PANTHER" id="PTHR11085:SF11">
    <property type="entry name" value="NAD-DEPENDENT PROTEIN DEACETYLASE"/>
    <property type="match status" value="1"/>
</dbReference>
<dbReference type="NCBIfam" id="NF001753">
    <property type="entry name" value="PRK00481.1-3"/>
    <property type="match status" value="1"/>
</dbReference>
<evidence type="ECO:0000313" key="6">
    <source>
        <dbReference type="EMBL" id="MBI2877204.1"/>
    </source>
</evidence>
<organism evidence="6 7">
    <name type="scientific">Tectimicrobiota bacterium</name>
    <dbReference type="NCBI Taxonomy" id="2528274"/>
    <lineage>
        <taxon>Bacteria</taxon>
        <taxon>Pseudomonadati</taxon>
        <taxon>Nitrospinota/Tectimicrobiota group</taxon>
        <taxon>Candidatus Tectimicrobiota</taxon>
    </lineage>
</organism>
<dbReference type="InterPro" id="IPR026591">
    <property type="entry name" value="Sirtuin_cat_small_dom_sf"/>
</dbReference>
<keyword evidence="2" id="KW-0808">Transferase</keyword>
<dbReference type="PANTHER" id="PTHR11085">
    <property type="entry name" value="NAD-DEPENDENT PROTEIN DEACYLASE SIRTUIN-5, MITOCHONDRIAL-RELATED"/>
    <property type="match status" value="1"/>
</dbReference>
<dbReference type="Pfam" id="PF02146">
    <property type="entry name" value="SIR2"/>
    <property type="match status" value="1"/>
</dbReference>
<evidence type="ECO:0000256" key="4">
    <source>
        <dbReference type="PROSITE-ProRule" id="PRU00236"/>
    </source>
</evidence>
<reference evidence="6" key="1">
    <citation type="submission" date="2020-07" db="EMBL/GenBank/DDBJ databases">
        <title>Huge and variable diversity of episymbiotic CPR bacteria and DPANN archaea in groundwater ecosystems.</title>
        <authorList>
            <person name="He C.Y."/>
            <person name="Keren R."/>
            <person name="Whittaker M."/>
            <person name="Farag I.F."/>
            <person name="Doudna J."/>
            <person name="Cate J.H.D."/>
            <person name="Banfield J.F."/>
        </authorList>
    </citation>
    <scope>NUCLEOTIDE SEQUENCE</scope>
    <source>
        <strain evidence="6">NC_groundwater_672_Ag_B-0.1um_62_36</strain>
    </source>
</reference>
<evidence type="ECO:0000313" key="7">
    <source>
        <dbReference type="Proteomes" id="UP000769766"/>
    </source>
</evidence>
<keyword evidence="3" id="KW-0520">NAD</keyword>
<keyword evidence="4" id="KW-0479">Metal-binding</keyword>
<evidence type="ECO:0000256" key="2">
    <source>
        <dbReference type="ARBA" id="ARBA00022679"/>
    </source>
</evidence>
<dbReference type="AlphaFoldDB" id="A0A932CQ33"/>
<dbReference type="Gene3D" id="3.40.50.1220">
    <property type="entry name" value="TPP-binding domain"/>
    <property type="match status" value="1"/>
</dbReference>
<name>A0A932CQ33_UNCTE</name>
<dbReference type="PROSITE" id="PS50305">
    <property type="entry name" value="SIRTUIN"/>
    <property type="match status" value="1"/>
</dbReference>
<keyword evidence="4" id="KW-0862">Zinc</keyword>
<dbReference type="SUPFAM" id="SSF52467">
    <property type="entry name" value="DHS-like NAD/FAD-binding domain"/>
    <property type="match status" value="1"/>
</dbReference>
<feature type="active site" description="Proton acceptor" evidence="4">
    <location>
        <position position="122"/>
    </location>
</feature>
<feature type="binding site" evidence="4">
    <location>
        <position position="151"/>
    </location>
    <ligand>
        <name>Zn(2+)</name>
        <dbReference type="ChEBI" id="CHEBI:29105"/>
    </ligand>
</feature>
<dbReference type="Gene3D" id="3.30.1600.10">
    <property type="entry name" value="SIR2/SIRT2 'Small Domain"/>
    <property type="match status" value="1"/>
</dbReference>
<dbReference type="EMBL" id="JACPRF010000303">
    <property type="protein sequence ID" value="MBI2877204.1"/>
    <property type="molecule type" value="Genomic_DNA"/>
</dbReference>
<dbReference type="CDD" id="cd01407">
    <property type="entry name" value="SIR2-fam"/>
    <property type="match status" value="1"/>
</dbReference>
<dbReference type="GO" id="GO:0017136">
    <property type="term" value="F:histone deacetylase activity, NAD-dependent"/>
    <property type="evidence" value="ECO:0007669"/>
    <property type="project" value="TreeGrafter"/>
</dbReference>
<dbReference type="InterPro" id="IPR050134">
    <property type="entry name" value="NAD-dep_sirtuin_deacylases"/>
</dbReference>
<dbReference type="GO" id="GO:0046872">
    <property type="term" value="F:metal ion binding"/>
    <property type="evidence" value="ECO:0007669"/>
    <property type="project" value="UniProtKB-KW"/>
</dbReference>